<dbReference type="PROSITE" id="PS50931">
    <property type="entry name" value="HTH_LYSR"/>
    <property type="match status" value="1"/>
</dbReference>
<keyword evidence="7" id="KW-1185">Reference proteome</keyword>
<comment type="caution">
    <text evidence="6">The sequence shown here is derived from an EMBL/GenBank/DDBJ whole genome shotgun (WGS) entry which is preliminary data.</text>
</comment>
<dbReference type="RefSeq" id="WP_379898880.1">
    <property type="nucleotide sequence ID" value="NZ_JBHRTR010000015.1"/>
</dbReference>
<organism evidence="6 7">
    <name type="scientific">Marinibaculum pumilum</name>
    <dbReference type="NCBI Taxonomy" id="1766165"/>
    <lineage>
        <taxon>Bacteria</taxon>
        <taxon>Pseudomonadati</taxon>
        <taxon>Pseudomonadota</taxon>
        <taxon>Alphaproteobacteria</taxon>
        <taxon>Rhodospirillales</taxon>
        <taxon>Rhodospirillaceae</taxon>
        <taxon>Marinibaculum</taxon>
    </lineage>
</organism>
<dbReference type="InterPro" id="IPR058163">
    <property type="entry name" value="LysR-type_TF_proteobact-type"/>
</dbReference>
<evidence type="ECO:0000259" key="5">
    <source>
        <dbReference type="PROSITE" id="PS50931"/>
    </source>
</evidence>
<reference evidence="7" key="1">
    <citation type="journal article" date="2019" name="Int. J. Syst. Evol. Microbiol.">
        <title>The Global Catalogue of Microorganisms (GCM) 10K type strain sequencing project: providing services to taxonomists for standard genome sequencing and annotation.</title>
        <authorList>
            <consortium name="The Broad Institute Genomics Platform"/>
            <consortium name="The Broad Institute Genome Sequencing Center for Infectious Disease"/>
            <person name="Wu L."/>
            <person name="Ma J."/>
        </authorList>
    </citation>
    <scope>NUCLEOTIDE SEQUENCE [LARGE SCALE GENOMIC DNA]</scope>
    <source>
        <strain evidence="7">KCTC 42964</strain>
    </source>
</reference>
<sequence length="299" mass="32491">MSRHNSLNEILVFMAVADGGSFVAGGRTLGLTGSAAGKAVARLESRLGRRLFHRTTRAIALTDDGRRLYDHGLRVLEALDQAEAGLAADDGMPRGRLRLTLPDAFGRIVVLPLVRQFLQRWPEVRIEISLTDRPVDIVEEGFDLAVRIGGADAPAGLICRTIAGYRAMLCAAPAYLAARGMPAHADALARHDCLLFHSRSGTQRWRHRDAAGTWQRIPASGRLRLDSGEALRDAAVAGLGIAFLPEFLVAGQLAAGDLQEVLPDLDFGAARIVVLYPGRRLVEPRVRRFVDLLVAELRT</sequence>
<evidence type="ECO:0000256" key="4">
    <source>
        <dbReference type="ARBA" id="ARBA00023163"/>
    </source>
</evidence>
<dbReference type="InterPro" id="IPR036390">
    <property type="entry name" value="WH_DNA-bd_sf"/>
</dbReference>
<evidence type="ECO:0000313" key="7">
    <source>
        <dbReference type="Proteomes" id="UP001595528"/>
    </source>
</evidence>
<keyword evidence="4" id="KW-0804">Transcription</keyword>
<dbReference type="EMBL" id="JBHRTR010000015">
    <property type="protein sequence ID" value="MFC3226758.1"/>
    <property type="molecule type" value="Genomic_DNA"/>
</dbReference>
<dbReference type="PANTHER" id="PTHR30537">
    <property type="entry name" value="HTH-TYPE TRANSCRIPTIONAL REGULATOR"/>
    <property type="match status" value="1"/>
</dbReference>
<dbReference type="SUPFAM" id="SSF53850">
    <property type="entry name" value="Periplasmic binding protein-like II"/>
    <property type="match status" value="1"/>
</dbReference>
<dbReference type="Pfam" id="PF00126">
    <property type="entry name" value="HTH_1"/>
    <property type="match status" value="1"/>
</dbReference>
<dbReference type="InterPro" id="IPR036388">
    <property type="entry name" value="WH-like_DNA-bd_sf"/>
</dbReference>
<dbReference type="Pfam" id="PF03466">
    <property type="entry name" value="LysR_substrate"/>
    <property type="match status" value="1"/>
</dbReference>
<evidence type="ECO:0000256" key="2">
    <source>
        <dbReference type="ARBA" id="ARBA00023015"/>
    </source>
</evidence>
<dbReference type="InterPro" id="IPR000847">
    <property type="entry name" value="LysR_HTH_N"/>
</dbReference>
<dbReference type="Gene3D" id="3.40.190.290">
    <property type="match status" value="1"/>
</dbReference>
<keyword evidence="3" id="KW-0238">DNA-binding</keyword>
<comment type="similarity">
    <text evidence="1">Belongs to the LysR transcriptional regulatory family.</text>
</comment>
<dbReference type="Proteomes" id="UP001595528">
    <property type="component" value="Unassembled WGS sequence"/>
</dbReference>
<evidence type="ECO:0000313" key="6">
    <source>
        <dbReference type="EMBL" id="MFC3226758.1"/>
    </source>
</evidence>
<evidence type="ECO:0000256" key="3">
    <source>
        <dbReference type="ARBA" id="ARBA00023125"/>
    </source>
</evidence>
<evidence type="ECO:0000256" key="1">
    <source>
        <dbReference type="ARBA" id="ARBA00009437"/>
    </source>
</evidence>
<dbReference type="Gene3D" id="1.10.10.10">
    <property type="entry name" value="Winged helix-like DNA-binding domain superfamily/Winged helix DNA-binding domain"/>
    <property type="match status" value="1"/>
</dbReference>
<proteinExistence type="inferred from homology"/>
<dbReference type="CDD" id="cd08422">
    <property type="entry name" value="PBP2_CrgA_like"/>
    <property type="match status" value="1"/>
</dbReference>
<protein>
    <submittedName>
        <fullName evidence="6">LysR substrate-binding domain-containing protein</fullName>
    </submittedName>
</protein>
<keyword evidence="2" id="KW-0805">Transcription regulation</keyword>
<dbReference type="SUPFAM" id="SSF46785">
    <property type="entry name" value="Winged helix' DNA-binding domain"/>
    <property type="match status" value="1"/>
</dbReference>
<accession>A0ABV7KWK0</accession>
<dbReference type="PANTHER" id="PTHR30537:SF5">
    <property type="entry name" value="HTH-TYPE TRANSCRIPTIONAL ACTIVATOR TTDR-RELATED"/>
    <property type="match status" value="1"/>
</dbReference>
<name>A0ABV7KWK0_9PROT</name>
<gene>
    <name evidence="6" type="ORF">ACFOGJ_05920</name>
</gene>
<dbReference type="InterPro" id="IPR005119">
    <property type="entry name" value="LysR_subst-bd"/>
</dbReference>
<feature type="domain" description="HTH lysR-type" evidence="5">
    <location>
        <begin position="5"/>
        <end position="62"/>
    </location>
</feature>